<dbReference type="Gene3D" id="3.40.50.150">
    <property type="entry name" value="Vaccinia Virus protein VP39"/>
    <property type="match status" value="1"/>
</dbReference>
<dbReference type="InterPro" id="IPR029063">
    <property type="entry name" value="SAM-dependent_MTases_sf"/>
</dbReference>
<reference evidence="6 7" key="1">
    <citation type="submission" date="2021-02" db="EMBL/GenBank/DDBJ databases">
        <title>Variation within the Batrachochytrium salamandrivorans European outbreak.</title>
        <authorList>
            <person name="Kelly M."/>
            <person name="Pasmans F."/>
            <person name="Shea T.P."/>
            <person name="Munoz J.F."/>
            <person name="Carranza S."/>
            <person name="Cuomo C.A."/>
            <person name="Martel A."/>
        </authorList>
    </citation>
    <scope>NUCLEOTIDE SEQUENCE [LARGE SCALE GENOMIC DNA]</scope>
    <source>
        <strain evidence="6 7">AMFP18/2</strain>
    </source>
</reference>
<comment type="caution">
    <text evidence="6">The sequence shown here is derived from an EMBL/GenBank/DDBJ whole genome shotgun (WGS) entry which is preliminary data.</text>
</comment>
<evidence type="ECO:0000256" key="3">
    <source>
        <dbReference type="ARBA" id="ARBA00022679"/>
    </source>
</evidence>
<dbReference type="PANTHER" id="PTHR13610:SF9">
    <property type="entry name" value="FI06469P"/>
    <property type="match status" value="1"/>
</dbReference>
<evidence type="ECO:0000256" key="1">
    <source>
        <dbReference type="ARBA" id="ARBA00010633"/>
    </source>
</evidence>
<keyword evidence="4" id="KW-0949">S-adenosyl-L-methionine</keyword>
<dbReference type="SUPFAM" id="SSF53335">
    <property type="entry name" value="S-adenosyl-L-methionine-dependent methyltransferases"/>
    <property type="match status" value="1"/>
</dbReference>
<evidence type="ECO:0000256" key="5">
    <source>
        <dbReference type="SAM" id="Phobius"/>
    </source>
</evidence>
<keyword evidence="5" id="KW-1133">Transmembrane helix</keyword>
<evidence type="ECO:0000256" key="4">
    <source>
        <dbReference type="ARBA" id="ARBA00022691"/>
    </source>
</evidence>
<keyword evidence="2" id="KW-0489">Methyltransferase</keyword>
<gene>
    <name evidence="6" type="ORF">BASA50_009033</name>
</gene>
<dbReference type="Proteomes" id="UP001648503">
    <property type="component" value="Unassembled WGS sequence"/>
</dbReference>
<dbReference type="InterPro" id="IPR026170">
    <property type="entry name" value="FAM173A/B"/>
</dbReference>
<sequence length="276" mass="30371">MATDEQHAIDEFMAAIAEDKAAPTYHIDSPHSAPRATTLVVTLAAMATLVGISLPFVVSAVNNRIPWVPTTTEKSTVLFSKLTQLWIDTGGAWPSGHHTRPNPICHTPTPIQPHATKGTFAIAGTASPTQAVLKFTDVGSGDGRVVLAAAHWGRHRPSSTTGHSPLIFGKCVGIERNMTLWGWSILAARCWHWLPASRVMFRKQDFWSVDLADSDVVMVFGVPSWMTKFGEKFERELRPGTMVATNKFPIPGWHPLVTDTEISIYRIGMHRRNSKS</sequence>
<evidence type="ECO:0000313" key="7">
    <source>
        <dbReference type="Proteomes" id="UP001648503"/>
    </source>
</evidence>
<proteinExistence type="inferred from homology"/>
<comment type="similarity">
    <text evidence="1">Belongs to the ANT/ATPSC lysine N-methyltransferase family.</text>
</comment>
<keyword evidence="7" id="KW-1185">Reference proteome</keyword>
<keyword evidence="3" id="KW-0808">Transferase</keyword>
<evidence type="ECO:0000313" key="6">
    <source>
        <dbReference type="EMBL" id="KAH6591032.1"/>
    </source>
</evidence>
<accession>A0ABQ8F2M4</accession>
<protein>
    <submittedName>
        <fullName evidence="6">Uncharacterized protein</fullName>
    </submittedName>
</protein>
<dbReference type="PANTHER" id="PTHR13610">
    <property type="entry name" value="METHYLTRANSFERASE DOMAIN-CONTAINING PROTEIN"/>
    <property type="match status" value="1"/>
</dbReference>
<keyword evidence="5" id="KW-0472">Membrane</keyword>
<feature type="transmembrane region" description="Helical" evidence="5">
    <location>
        <begin position="39"/>
        <end position="58"/>
    </location>
</feature>
<evidence type="ECO:0000256" key="2">
    <source>
        <dbReference type="ARBA" id="ARBA00022603"/>
    </source>
</evidence>
<dbReference type="EMBL" id="JAFCIX010000418">
    <property type="protein sequence ID" value="KAH6591032.1"/>
    <property type="molecule type" value="Genomic_DNA"/>
</dbReference>
<name>A0ABQ8F2M4_9FUNG</name>
<keyword evidence="5" id="KW-0812">Transmembrane</keyword>
<organism evidence="6 7">
    <name type="scientific">Batrachochytrium salamandrivorans</name>
    <dbReference type="NCBI Taxonomy" id="1357716"/>
    <lineage>
        <taxon>Eukaryota</taxon>
        <taxon>Fungi</taxon>
        <taxon>Fungi incertae sedis</taxon>
        <taxon>Chytridiomycota</taxon>
        <taxon>Chytridiomycota incertae sedis</taxon>
        <taxon>Chytridiomycetes</taxon>
        <taxon>Rhizophydiales</taxon>
        <taxon>Rhizophydiales incertae sedis</taxon>
        <taxon>Batrachochytrium</taxon>
    </lineage>
</organism>